<keyword evidence="4" id="KW-1003">Cell membrane</keyword>
<gene>
    <name evidence="17" type="ORF">DBY38_04400</name>
</gene>
<dbReference type="CDD" id="cd06225">
    <property type="entry name" value="HAMP"/>
    <property type="match status" value="1"/>
</dbReference>
<dbReference type="RefSeq" id="WP_230028664.1">
    <property type="nucleotide sequence ID" value="NZ_CP076620.1"/>
</dbReference>
<evidence type="ECO:0000256" key="7">
    <source>
        <dbReference type="ARBA" id="ARBA00022692"/>
    </source>
</evidence>
<evidence type="ECO:0000256" key="1">
    <source>
        <dbReference type="ARBA" id="ARBA00000085"/>
    </source>
</evidence>
<dbReference type="SUPFAM" id="SSF55874">
    <property type="entry name" value="ATPase domain of HSP90 chaperone/DNA topoisomerase II/histidine kinase"/>
    <property type="match status" value="1"/>
</dbReference>
<evidence type="ECO:0000256" key="2">
    <source>
        <dbReference type="ARBA" id="ARBA00004651"/>
    </source>
</evidence>
<sequence>MKNQAKGRSFFSKILFYFMLVSILPVILLGFFTKFISQQVSMNRVENQLIQATQVTESRVNNLLTTYKDKLTVFCNDAEIYSILSINNQSQEDINKIYNKMYLLLSGQTSKMEMHLFKADDSFSVSTSKLPKIYNVSHNRQWGLFRAISNSISPIVYPNRYTMDNGVEIALSIAKTIRDGDKIIGYAVIDIPEKALRDYMHAGEGSLPLAYTITDKQFYVVYNETFPMDKVNFFNADFKHSLIKNDLSTRFYNLNDQKLLVANKNSNMNNLIIMCSVPVDLILDNFNYITLTTSIIAVFSLLLCFIVSWVLARSVTKPIKNIVSVIKKVETGDMTARTDINRDDEIGDLASGLNKMIVKVDNLFKVNLEKQDRLRLAELKNLYSQINPHFLYNTLDSIKWLAKLKQFDDINTVVTKLGLLLKNNINNHIDIVTVEESMKFIESYLAIEKIRYAEKLNIDIYVDPNILYCKIPKLTIQPIVENAIIHGIENKIGAGTISIRFYQNNEDIVFEVKDDGIGMSEEKLAEIKTAIKSSETNDSIGLQNTNRRLKLYYGEKYGIKIQSKQNIGTTVILAVPMIKSEE</sequence>
<evidence type="ECO:0000313" key="18">
    <source>
        <dbReference type="Proteomes" id="UP000246114"/>
    </source>
</evidence>
<keyword evidence="5" id="KW-0597">Phosphoprotein</keyword>
<comment type="catalytic activity">
    <reaction evidence="1">
        <text>ATP + protein L-histidine = ADP + protein N-phospho-L-histidine.</text>
        <dbReference type="EC" id="2.7.13.3"/>
    </reaction>
</comment>
<evidence type="ECO:0000256" key="11">
    <source>
        <dbReference type="ARBA" id="ARBA00022989"/>
    </source>
</evidence>
<reference evidence="17 18" key="1">
    <citation type="submission" date="2018-03" db="EMBL/GenBank/DDBJ databases">
        <title>The uncultured portion of the human microbiome is neutrally assembled.</title>
        <authorList>
            <person name="Jeraldo P."/>
            <person name="Boardman L."/>
            <person name="White B.A."/>
            <person name="Nelson H."/>
            <person name="Goldenfeld N."/>
            <person name="Chia N."/>
        </authorList>
    </citation>
    <scope>NUCLEOTIDE SEQUENCE [LARGE SCALE GENOMIC DNA]</scope>
    <source>
        <strain evidence="17">CIM:MAG 903</strain>
    </source>
</reference>
<keyword evidence="13 14" id="KW-0472">Membrane</keyword>
<dbReference type="GO" id="GO:0005886">
    <property type="term" value="C:plasma membrane"/>
    <property type="evidence" value="ECO:0007669"/>
    <property type="project" value="UniProtKB-SubCell"/>
</dbReference>
<dbReference type="InterPro" id="IPR010559">
    <property type="entry name" value="Sig_transdc_His_kin_internal"/>
</dbReference>
<evidence type="ECO:0000256" key="3">
    <source>
        <dbReference type="ARBA" id="ARBA00012438"/>
    </source>
</evidence>
<dbReference type="InterPro" id="IPR003660">
    <property type="entry name" value="HAMP_dom"/>
</dbReference>
<dbReference type="SMART" id="SM00387">
    <property type="entry name" value="HATPase_c"/>
    <property type="match status" value="1"/>
</dbReference>
<keyword evidence="9" id="KW-0418">Kinase</keyword>
<dbReference type="EMBL" id="QAMZ01000023">
    <property type="protein sequence ID" value="PWL54373.1"/>
    <property type="molecule type" value="Genomic_DNA"/>
</dbReference>
<keyword evidence="6" id="KW-0808">Transferase</keyword>
<comment type="caution">
    <text evidence="17">The sequence shown here is derived from an EMBL/GenBank/DDBJ whole genome shotgun (WGS) entry which is preliminary data.</text>
</comment>
<keyword evidence="12" id="KW-0902">Two-component regulatory system</keyword>
<feature type="transmembrane region" description="Helical" evidence="14">
    <location>
        <begin position="288"/>
        <end position="312"/>
    </location>
</feature>
<evidence type="ECO:0000256" key="9">
    <source>
        <dbReference type="ARBA" id="ARBA00022777"/>
    </source>
</evidence>
<dbReference type="Gene3D" id="3.30.565.10">
    <property type="entry name" value="Histidine kinase-like ATPase, C-terminal domain"/>
    <property type="match status" value="1"/>
</dbReference>
<dbReference type="GO" id="GO:0005524">
    <property type="term" value="F:ATP binding"/>
    <property type="evidence" value="ECO:0007669"/>
    <property type="project" value="UniProtKB-KW"/>
</dbReference>
<evidence type="ECO:0000256" key="10">
    <source>
        <dbReference type="ARBA" id="ARBA00022840"/>
    </source>
</evidence>
<dbReference type="InterPro" id="IPR036890">
    <property type="entry name" value="HATPase_C_sf"/>
</dbReference>
<dbReference type="GeneID" id="90543200"/>
<evidence type="ECO:0000256" key="4">
    <source>
        <dbReference type="ARBA" id="ARBA00022475"/>
    </source>
</evidence>
<name>A0A316MCV1_9CLOT</name>
<dbReference type="InterPro" id="IPR005467">
    <property type="entry name" value="His_kinase_dom"/>
</dbReference>
<dbReference type="InterPro" id="IPR003594">
    <property type="entry name" value="HATPase_dom"/>
</dbReference>
<dbReference type="Gene3D" id="6.10.340.10">
    <property type="match status" value="1"/>
</dbReference>
<organism evidence="17 18">
    <name type="scientific">Clostridium cadaveris</name>
    <dbReference type="NCBI Taxonomy" id="1529"/>
    <lineage>
        <taxon>Bacteria</taxon>
        <taxon>Bacillati</taxon>
        <taxon>Bacillota</taxon>
        <taxon>Clostridia</taxon>
        <taxon>Eubacteriales</taxon>
        <taxon>Clostridiaceae</taxon>
        <taxon>Clostridium</taxon>
    </lineage>
</organism>
<dbReference type="PROSITE" id="PS50885">
    <property type="entry name" value="HAMP"/>
    <property type="match status" value="1"/>
</dbReference>
<evidence type="ECO:0000256" key="14">
    <source>
        <dbReference type="SAM" id="Phobius"/>
    </source>
</evidence>
<evidence type="ECO:0000256" key="13">
    <source>
        <dbReference type="ARBA" id="ARBA00023136"/>
    </source>
</evidence>
<feature type="domain" description="HAMP" evidence="16">
    <location>
        <begin position="313"/>
        <end position="365"/>
    </location>
</feature>
<dbReference type="PROSITE" id="PS50109">
    <property type="entry name" value="HIS_KIN"/>
    <property type="match status" value="1"/>
</dbReference>
<dbReference type="PANTHER" id="PTHR34220">
    <property type="entry name" value="SENSOR HISTIDINE KINASE YPDA"/>
    <property type="match status" value="1"/>
</dbReference>
<dbReference type="SUPFAM" id="SSF158472">
    <property type="entry name" value="HAMP domain-like"/>
    <property type="match status" value="1"/>
</dbReference>
<feature type="domain" description="Histidine kinase" evidence="15">
    <location>
        <begin position="476"/>
        <end position="579"/>
    </location>
</feature>
<feature type="transmembrane region" description="Helical" evidence="14">
    <location>
        <begin position="14"/>
        <end position="32"/>
    </location>
</feature>
<dbReference type="Pfam" id="PF00672">
    <property type="entry name" value="HAMP"/>
    <property type="match status" value="1"/>
</dbReference>
<dbReference type="AlphaFoldDB" id="A0A316MCV1"/>
<evidence type="ECO:0000256" key="8">
    <source>
        <dbReference type="ARBA" id="ARBA00022741"/>
    </source>
</evidence>
<evidence type="ECO:0000256" key="5">
    <source>
        <dbReference type="ARBA" id="ARBA00022553"/>
    </source>
</evidence>
<keyword evidence="10" id="KW-0067">ATP-binding</keyword>
<keyword evidence="8" id="KW-0547">Nucleotide-binding</keyword>
<dbReference type="GO" id="GO:0000155">
    <property type="term" value="F:phosphorelay sensor kinase activity"/>
    <property type="evidence" value="ECO:0007669"/>
    <property type="project" value="InterPro"/>
</dbReference>
<evidence type="ECO:0000259" key="15">
    <source>
        <dbReference type="PROSITE" id="PS50109"/>
    </source>
</evidence>
<evidence type="ECO:0000256" key="12">
    <source>
        <dbReference type="ARBA" id="ARBA00023012"/>
    </source>
</evidence>
<keyword evidence="11 14" id="KW-1133">Transmembrane helix</keyword>
<evidence type="ECO:0000256" key="6">
    <source>
        <dbReference type="ARBA" id="ARBA00022679"/>
    </source>
</evidence>
<dbReference type="InterPro" id="IPR050640">
    <property type="entry name" value="Bact_2-comp_sensor_kinase"/>
</dbReference>
<dbReference type="Pfam" id="PF02518">
    <property type="entry name" value="HATPase_c"/>
    <property type="match status" value="1"/>
</dbReference>
<evidence type="ECO:0000313" key="17">
    <source>
        <dbReference type="EMBL" id="PWL54373.1"/>
    </source>
</evidence>
<evidence type="ECO:0000259" key="16">
    <source>
        <dbReference type="PROSITE" id="PS50885"/>
    </source>
</evidence>
<comment type="subcellular location">
    <subcellularLocation>
        <location evidence="2">Cell membrane</location>
        <topology evidence="2">Multi-pass membrane protein</topology>
    </subcellularLocation>
</comment>
<accession>A0A316MCV1</accession>
<dbReference type="Proteomes" id="UP000246114">
    <property type="component" value="Unassembled WGS sequence"/>
</dbReference>
<dbReference type="SMART" id="SM00304">
    <property type="entry name" value="HAMP"/>
    <property type="match status" value="1"/>
</dbReference>
<dbReference type="PANTHER" id="PTHR34220:SF11">
    <property type="entry name" value="SENSOR PROTEIN KINASE HPTS"/>
    <property type="match status" value="1"/>
</dbReference>
<dbReference type="EC" id="2.7.13.3" evidence="3"/>
<dbReference type="Pfam" id="PF06580">
    <property type="entry name" value="His_kinase"/>
    <property type="match status" value="1"/>
</dbReference>
<protein>
    <recommendedName>
        <fullName evidence="3">histidine kinase</fullName>
        <ecNumber evidence="3">2.7.13.3</ecNumber>
    </recommendedName>
</protein>
<keyword evidence="7 14" id="KW-0812">Transmembrane</keyword>
<proteinExistence type="predicted"/>